<feature type="region of interest" description="Disordered" evidence="9">
    <location>
        <begin position="394"/>
        <end position="424"/>
    </location>
</feature>
<feature type="compositionally biased region" description="Acidic residues" evidence="9">
    <location>
        <begin position="325"/>
        <end position="348"/>
    </location>
</feature>
<comment type="similarity">
    <text evidence="3 8">Belongs to the ATP25 family.</text>
</comment>
<evidence type="ECO:0000256" key="9">
    <source>
        <dbReference type="SAM" id="MobiDB-lite"/>
    </source>
</evidence>
<dbReference type="GO" id="GO:0048255">
    <property type="term" value="P:mRNA stabilization"/>
    <property type="evidence" value="ECO:0007669"/>
    <property type="project" value="TreeGrafter"/>
</dbReference>
<keyword evidence="6 8" id="KW-0496">Mitochondrion</keyword>
<evidence type="ECO:0000256" key="6">
    <source>
        <dbReference type="ARBA" id="ARBA00023128"/>
    </source>
</evidence>
<protein>
    <recommendedName>
        <fullName evidence="8">ATPase synthesis protein 25</fullName>
    </recommendedName>
</protein>
<evidence type="ECO:0000256" key="10">
    <source>
        <dbReference type="SAM" id="SignalP"/>
    </source>
</evidence>
<dbReference type="HOGENOM" id="CLU_050107_0_0_1"/>
<proteinExistence type="inferred from homology"/>
<evidence type="ECO:0000256" key="5">
    <source>
        <dbReference type="ARBA" id="ARBA00022946"/>
    </source>
</evidence>
<keyword evidence="10" id="KW-0732">Signal</keyword>
<evidence type="ECO:0000256" key="1">
    <source>
        <dbReference type="ARBA" id="ARBA00003470"/>
    </source>
</evidence>
<dbReference type="Proteomes" id="UP000019478">
    <property type="component" value="Unassembled WGS sequence"/>
</dbReference>
<dbReference type="FunFam" id="3.30.460.10:FF:000044">
    <property type="entry name" value="ATPase synthesis protein 25, mitochondrial"/>
    <property type="match status" value="1"/>
</dbReference>
<comment type="function">
    <text evidence="8">Mitochondrial mRNA stabilization factor.</text>
</comment>
<comment type="function">
    <text evidence="1">Probable mitochondrial mRNA stabilization factor.</text>
</comment>
<keyword evidence="12" id="KW-1185">Reference proteome</keyword>
<feature type="compositionally biased region" description="Basic and acidic residues" evidence="9">
    <location>
        <begin position="400"/>
        <end position="424"/>
    </location>
</feature>
<dbReference type="STRING" id="1182542.W9YQT0"/>
<comment type="caution">
    <text evidence="11">The sequence shown here is derived from an EMBL/GenBank/DDBJ whole genome shotgun (WGS) entry which is preliminary data.</text>
</comment>
<dbReference type="PANTHER" id="PTHR28087:SF1">
    <property type="entry name" value="ATPASE SYNTHESIS PROTEIN 25, MITOCHONDRIAL"/>
    <property type="match status" value="1"/>
</dbReference>
<accession>W9YQT0</accession>
<dbReference type="GO" id="GO:0005743">
    <property type="term" value="C:mitochondrial inner membrane"/>
    <property type="evidence" value="ECO:0007669"/>
    <property type="project" value="UniProtKB-SubCell"/>
</dbReference>
<feature type="chain" id="PRO_5004932940" description="ATPase synthesis protein 25" evidence="10">
    <location>
        <begin position="27"/>
        <end position="424"/>
    </location>
</feature>
<evidence type="ECO:0000313" key="12">
    <source>
        <dbReference type="Proteomes" id="UP000019478"/>
    </source>
</evidence>
<name>W9YQT0_9EURO</name>
<keyword evidence="4 8" id="KW-0999">Mitochondrion inner membrane</keyword>
<dbReference type="InterPro" id="IPR040152">
    <property type="entry name" value="Atp25"/>
</dbReference>
<evidence type="ECO:0000256" key="4">
    <source>
        <dbReference type="ARBA" id="ARBA00022792"/>
    </source>
</evidence>
<dbReference type="EMBL" id="AMGY01000004">
    <property type="protein sequence ID" value="EXJ84629.1"/>
    <property type="molecule type" value="Genomic_DNA"/>
</dbReference>
<gene>
    <name evidence="11" type="ORF">A1O3_05299</name>
</gene>
<keyword evidence="5 8" id="KW-0809">Transit peptide</keyword>
<reference evidence="11 12" key="1">
    <citation type="submission" date="2013-03" db="EMBL/GenBank/DDBJ databases">
        <title>The Genome Sequence of Capronia epimyces CBS 606.96.</title>
        <authorList>
            <consortium name="The Broad Institute Genomics Platform"/>
            <person name="Cuomo C."/>
            <person name="de Hoog S."/>
            <person name="Gorbushina A."/>
            <person name="Walker B."/>
            <person name="Young S.K."/>
            <person name="Zeng Q."/>
            <person name="Gargeya S."/>
            <person name="Fitzgerald M."/>
            <person name="Haas B."/>
            <person name="Abouelleil A."/>
            <person name="Allen A.W."/>
            <person name="Alvarado L."/>
            <person name="Arachchi H.M."/>
            <person name="Berlin A.M."/>
            <person name="Chapman S.B."/>
            <person name="Gainer-Dewar J."/>
            <person name="Goldberg J."/>
            <person name="Griggs A."/>
            <person name="Gujja S."/>
            <person name="Hansen M."/>
            <person name="Howarth C."/>
            <person name="Imamovic A."/>
            <person name="Ireland A."/>
            <person name="Larimer J."/>
            <person name="McCowan C."/>
            <person name="Murphy C."/>
            <person name="Pearson M."/>
            <person name="Poon T.W."/>
            <person name="Priest M."/>
            <person name="Roberts A."/>
            <person name="Saif S."/>
            <person name="Shea T."/>
            <person name="Sisk P."/>
            <person name="Sykes S."/>
            <person name="Wortman J."/>
            <person name="Nusbaum C."/>
            <person name="Birren B."/>
        </authorList>
    </citation>
    <scope>NUCLEOTIDE SEQUENCE [LARGE SCALE GENOMIC DNA]</scope>
    <source>
        <strain evidence="11 12">CBS 606.96</strain>
    </source>
</reference>
<evidence type="ECO:0000256" key="2">
    <source>
        <dbReference type="ARBA" id="ARBA00004443"/>
    </source>
</evidence>
<keyword evidence="7 8" id="KW-0472">Membrane</keyword>
<dbReference type="GeneID" id="19169414"/>
<evidence type="ECO:0000256" key="3">
    <source>
        <dbReference type="ARBA" id="ARBA00010787"/>
    </source>
</evidence>
<evidence type="ECO:0000256" key="7">
    <source>
        <dbReference type="ARBA" id="ARBA00023136"/>
    </source>
</evidence>
<dbReference type="RefSeq" id="XP_007733614.1">
    <property type="nucleotide sequence ID" value="XM_007735424.1"/>
</dbReference>
<dbReference type="InterPro" id="IPR043519">
    <property type="entry name" value="NT_sf"/>
</dbReference>
<dbReference type="GO" id="GO:0140053">
    <property type="term" value="P:mitochondrial gene expression"/>
    <property type="evidence" value="ECO:0007669"/>
    <property type="project" value="UniProtKB-UniRule"/>
</dbReference>
<comment type="subcellular location">
    <subcellularLocation>
        <location evidence="2 8">Mitochondrion inner membrane</location>
        <topology evidence="2 8">Peripheral membrane protein</topology>
        <orientation evidence="2 8">Matrix side</orientation>
    </subcellularLocation>
</comment>
<dbReference type="eggNOG" id="ENOG502RGZN">
    <property type="taxonomic scope" value="Eukaryota"/>
</dbReference>
<feature type="region of interest" description="Disordered" evidence="9">
    <location>
        <begin position="322"/>
        <end position="365"/>
    </location>
</feature>
<sequence length="424" mass="45765">MHPSPLARCTACRVSVLEAFTSLVAGVSIPAARGVTARQRLPLSSSPAPCKPHLVQGQGSGSGSLSTRPFSSLAARPQESAQTQAQSSIEFSTESSASASAQDPSPSLSEPASADASDPSPSASSEPPSADASAPIPWYLQVEEPAPPAPVSPLLTLQEIPPLPLDPPAILQPILEHLSVQIGLDNLVLLDLRHLDPPPALGANLIMVIGTARSVKHLNVSADRFCRWVRKEYKLRPYADGLLGRNELKLKLRRKARKLKLAQSVGNTMVAKDADDGITTGWICVNVGAVDQAVLPDQIGQGEDAAVAVVDQDLSSVEVQREAEAEAEAEGDEEEADEKEEDDQEEEYQNPSDSEYVGFGSRPNSPRIVVQMFTEEKRIEMDLEGLWHARNTRHARRHQRADAEAHQRVHAEADSVRGRIMDEQ</sequence>
<dbReference type="AlphaFoldDB" id="W9YQT0"/>
<dbReference type="Gene3D" id="3.30.460.10">
    <property type="entry name" value="Beta Polymerase, domain 2"/>
    <property type="match status" value="1"/>
</dbReference>
<dbReference type="PANTHER" id="PTHR28087">
    <property type="entry name" value="ATPASE SYNTHESIS PROTEIN 25, MITOCHONDRIAL"/>
    <property type="match status" value="1"/>
</dbReference>
<feature type="compositionally biased region" description="Low complexity" evidence="9">
    <location>
        <begin position="85"/>
        <end position="133"/>
    </location>
</feature>
<dbReference type="OrthoDB" id="107372at2759"/>
<evidence type="ECO:0000256" key="8">
    <source>
        <dbReference type="RuleBase" id="RU367062"/>
    </source>
</evidence>
<evidence type="ECO:0000313" key="11">
    <source>
        <dbReference type="EMBL" id="EXJ84629.1"/>
    </source>
</evidence>
<organism evidence="11 12">
    <name type="scientific">Capronia epimyces CBS 606.96</name>
    <dbReference type="NCBI Taxonomy" id="1182542"/>
    <lineage>
        <taxon>Eukaryota</taxon>
        <taxon>Fungi</taxon>
        <taxon>Dikarya</taxon>
        <taxon>Ascomycota</taxon>
        <taxon>Pezizomycotina</taxon>
        <taxon>Eurotiomycetes</taxon>
        <taxon>Chaetothyriomycetidae</taxon>
        <taxon>Chaetothyriales</taxon>
        <taxon>Herpotrichiellaceae</taxon>
        <taxon>Capronia</taxon>
    </lineage>
</organism>
<feature type="signal peptide" evidence="10">
    <location>
        <begin position="1"/>
        <end position="26"/>
    </location>
</feature>
<feature type="region of interest" description="Disordered" evidence="9">
    <location>
        <begin position="40"/>
        <end position="133"/>
    </location>
</feature>